<evidence type="ECO:0008006" key="2">
    <source>
        <dbReference type="Google" id="ProtNLM"/>
    </source>
</evidence>
<dbReference type="HOGENOM" id="CLU_3174873_0_0_6"/>
<dbReference type="Proteomes" id="UP000028483">
    <property type="component" value="Unassembled WGS sequence"/>
</dbReference>
<evidence type="ECO:0000313" key="1">
    <source>
        <dbReference type="EMBL" id="CDH05521.1"/>
    </source>
</evidence>
<organism evidence="1">
    <name type="scientific">Xenorhabdus bovienii str. oregonense</name>
    <dbReference type="NCBI Taxonomy" id="1398202"/>
    <lineage>
        <taxon>Bacteria</taxon>
        <taxon>Pseudomonadati</taxon>
        <taxon>Pseudomonadota</taxon>
        <taxon>Gammaproteobacteria</taxon>
        <taxon>Enterobacterales</taxon>
        <taxon>Morganellaceae</taxon>
        <taxon>Xenorhabdus</taxon>
    </lineage>
</organism>
<reference evidence="1" key="1">
    <citation type="submission" date="2013-07" db="EMBL/GenBank/DDBJ databases">
        <title>Sub-species coevolution in mutualistic symbiosis.</title>
        <authorList>
            <person name="Murfin K."/>
            <person name="Klassen J."/>
            <person name="Lee M."/>
            <person name="Forst S."/>
            <person name="Stock P."/>
            <person name="Goodrich-Blair H."/>
        </authorList>
    </citation>
    <scope>NUCLEOTIDE SEQUENCE [LARGE SCALE GENOMIC DNA]</scope>
    <source>
        <strain evidence="1">Oregonense</strain>
    </source>
</reference>
<name>A0A077P6T1_XENBV</name>
<protein>
    <recommendedName>
        <fullName evidence="2">ABC transporter domain-containing protein</fullName>
    </recommendedName>
</protein>
<accession>A0A077P6T1</accession>
<dbReference type="AlphaFoldDB" id="A0A077P6T1"/>
<dbReference type="EMBL" id="CBSX010000106">
    <property type="protein sequence ID" value="CDH05521.1"/>
    <property type="molecule type" value="Genomic_DNA"/>
</dbReference>
<comment type="caution">
    <text evidence="1">The sequence shown here is derived from an EMBL/GenBank/DDBJ whole genome shotgun (WGS) entry which is preliminary data.</text>
</comment>
<proteinExistence type="predicted"/>
<dbReference type="Gene3D" id="3.40.50.300">
    <property type="entry name" value="P-loop containing nucleotide triphosphate hydrolases"/>
    <property type="match status" value="1"/>
</dbReference>
<dbReference type="InterPro" id="IPR027417">
    <property type="entry name" value="P-loop_NTPase"/>
</dbReference>
<dbReference type="SUPFAM" id="SSF52540">
    <property type="entry name" value="P-loop containing nucleoside triphosphate hydrolases"/>
    <property type="match status" value="1"/>
</dbReference>
<sequence length="47" mass="5243">MSTLISCNRISFSVNSKLLFKELSITIKENDRISLVGYNGTGKTHLL</sequence>
<gene>
    <name evidence="1" type="ORF">XBO1_1940037</name>
</gene>